<reference evidence="2" key="1">
    <citation type="submission" date="2017-03" db="EMBL/GenBank/DDBJ databases">
        <title>FDA dAtabase for Regulatory Grade micrObial Sequences (FDA-ARGOS): Supporting development and validation of Infectious Disease Dx tests.</title>
        <authorList>
            <person name="Campos J."/>
            <person name="Goldberg B."/>
            <person name="Tallon L."/>
            <person name="Sadzewicz L."/>
            <person name="Sengamalay N."/>
            <person name="Ott S."/>
            <person name="Godinez A."/>
            <person name="Nagaraj S."/>
            <person name="Vyas G."/>
            <person name="Aluvathingal J."/>
            <person name="Nadendla S."/>
            <person name="Geyer C."/>
            <person name="Nandy P."/>
            <person name="Hobson J."/>
            <person name="Sichtig H."/>
        </authorList>
    </citation>
    <scope>NUCLEOTIDE SEQUENCE [LARGE SCALE GENOMIC DNA]</scope>
    <source>
        <strain evidence="2">FDAARGOS_260</strain>
    </source>
</reference>
<dbReference type="Proteomes" id="UP000191272">
    <property type="component" value="Chromosome"/>
</dbReference>
<accession>A0ABM6T458</accession>
<dbReference type="EMBL" id="CP020452">
    <property type="protein sequence ID" value="AVI44837.1"/>
    <property type="molecule type" value="Genomic_DNA"/>
</dbReference>
<evidence type="ECO:0000313" key="2">
    <source>
        <dbReference type="Proteomes" id="UP000191272"/>
    </source>
</evidence>
<protein>
    <submittedName>
        <fullName evidence="1">Uncharacterized protein</fullName>
    </submittedName>
</protein>
<evidence type="ECO:0000313" key="1">
    <source>
        <dbReference type="EMBL" id="AVI44837.1"/>
    </source>
</evidence>
<organism evidence="1 2">
    <name type="scientific">Neisseria mucosa</name>
    <dbReference type="NCBI Taxonomy" id="488"/>
    <lineage>
        <taxon>Bacteria</taxon>
        <taxon>Pseudomonadati</taxon>
        <taxon>Pseudomonadota</taxon>
        <taxon>Betaproteobacteria</taxon>
        <taxon>Neisseriales</taxon>
        <taxon>Neisseriaceae</taxon>
        <taxon>Neisseria</taxon>
    </lineage>
</organism>
<name>A0ABM6T458_NEIMU</name>
<keyword evidence="2" id="KW-1185">Reference proteome</keyword>
<gene>
    <name evidence="1" type="ORF">A6J88_13870</name>
</gene>
<sequence>MRKISLIDYFCKGLPLYYWVSDDLPSHPTKGNPHEKILLPHHRPPAPQRLRRPIRTRQLCTSLW</sequence>
<proteinExistence type="predicted"/>